<dbReference type="SMART" id="SM00028">
    <property type="entry name" value="TPR"/>
    <property type="match status" value="2"/>
</dbReference>
<dbReference type="SUPFAM" id="SSF48452">
    <property type="entry name" value="TPR-like"/>
    <property type="match status" value="1"/>
</dbReference>
<gene>
    <name evidence="5 6" type="primary">LOC112041235</name>
</gene>
<comment type="similarity">
    <text evidence="1">Belongs to the mab-21 family.</text>
</comment>
<dbReference type="PANTHER" id="PTHR10656">
    <property type="entry name" value="CELL FATE DETERMINING PROTEIN MAB21-RELATED"/>
    <property type="match status" value="1"/>
</dbReference>
<dbReference type="Gene3D" id="1.25.40.10">
    <property type="entry name" value="Tetratricopeptide repeat domain"/>
    <property type="match status" value="1"/>
</dbReference>
<dbReference type="GeneID" id="112041235"/>
<evidence type="ECO:0000313" key="6">
    <source>
        <dbReference type="RefSeq" id="XP_023930753.1"/>
    </source>
</evidence>
<dbReference type="Gene3D" id="1.10.1410.40">
    <property type="match status" value="1"/>
</dbReference>
<dbReference type="Pfam" id="PF20266">
    <property type="entry name" value="Mab-21_C"/>
    <property type="match status" value="1"/>
</dbReference>
<protein>
    <submittedName>
        <fullName evidence="5 6">Uncharacterized protein LOC112041235</fullName>
    </submittedName>
</protein>
<evidence type="ECO:0000259" key="2">
    <source>
        <dbReference type="Pfam" id="PF03281"/>
    </source>
</evidence>
<dbReference type="InterPro" id="IPR024810">
    <property type="entry name" value="MAB21L/cGLR"/>
</dbReference>
<feature type="domain" description="Mab-21-like nucleotidyltransferase" evidence="2">
    <location>
        <begin position="151"/>
        <end position="246"/>
    </location>
</feature>
<feature type="domain" description="Mab-21-like HhH/H2TH-like" evidence="3">
    <location>
        <begin position="258"/>
        <end position="352"/>
    </location>
</feature>
<keyword evidence="4" id="KW-1185">Reference proteome</keyword>
<evidence type="ECO:0000313" key="4">
    <source>
        <dbReference type="Proteomes" id="UP000085678"/>
    </source>
</evidence>
<dbReference type="AlphaFoldDB" id="A0A2R2ML11"/>
<organism evidence="4 5">
    <name type="scientific">Lingula anatina</name>
    <name type="common">Brachiopod</name>
    <name type="synonym">Lingula unguis</name>
    <dbReference type="NCBI Taxonomy" id="7574"/>
    <lineage>
        <taxon>Eukaryota</taxon>
        <taxon>Metazoa</taxon>
        <taxon>Spiralia</taxon>
        <taxon>Lophotrochozoa</taxon>
        <taxon>Brachiopoda</taxon>
        <taxon>Linguliformea</taxon>
        <taxon>Lingulata</taxon>
        <taxon>Lingulida</taxon>
        <taxon>Linguloidea</taxon>
        <taxon>Lingulidae</taxon>
        <taxon>Lingula</taxon>
    </lineage>
</organism>
<dbReference type="OrthoDB" id="5950246at2759"/>
<dbReference type="SMART" id="SM01265">
    <property type="entry name" value="Mab-21"/>
    <property type="match status" value="1"/>
</dbReference>
<dbReference type="PANTHER" id="PTHR10656:SF69">
    <property type="entry name" value="MAB-21-LIKE HHH_H2TH-LIKE DOMAIN-CONTAINING PROTEIN"/>
    <property type="match status" value="1"/>
</dbReference>
<dbReference type="Pfam" id="PF03281">
    <property type="entry name" value="Mab-21"/>
    <property type="match status" value="1"/>
</dbReference>
<dbReference type="InterPro" id="IPR046903">
    <property type="entry name" value="Mab-21-like_nuc_Trfase"/>
</dbReference>
<name>A0A2R2ML11_LINAN</name>
<proteinExistence type="inferred from homology"/>
<dbReference type="RefSeq" id="XP_023930752.1">
    <property type="nucleotide sequence ID" value="XM_024074984.1"/>
</dbReference>
<sequence length="709" mass="80814">MAASGQSIKENEEVNQGLDRFGWSKKQFELSYLDIDLREILDNSYTNDPDKYLVFSLGSSGESSSYGLNADAIPVPSDSDIMVCELEKLVICEKDDLPRANRALEVYEWDCQGMHDGYGMLRKLNSKNGYTSSGAAADAFYREYKMHMSFFGPERQGPAVSLNVSGNRKDTSMDYVLAYPFASWPHCVRKWFRRTRRFGWPKTADIATILKDGCHVVPVGHKNSIVPRQRYQWRISTVVAERTLIRSFNDTQHRTYFILKYIKSLIAAEIDERFENQNVLCSYHMKTVTFWMVHETPPELWQRGSLVRCVKECLARLQSFVDEGYLPVYFVPENNLLDTATDVQLKLLSYAIKSYRVNISLVLMMISSLKERKDGTGNLQFRLCGIQCLPYLKPDDIQMEDPLTMAVSFKRIKKICLSTKNKTVGRLVFRLIQMFCFQSLGCMYQELAMLQGKDSYFRQAETFLLSAVNLDKVGSRLKVANLYYSRGKSAKAVGKFEEAAVYFEKAKKYIQFALDHENMKFHITACICDKTATLDSYPQELTNLLENESGITDHADLLCWAMKTNSFGWDLYFPVKFSHLSCLPEAVQYVLYAGNPGGSPALDCLTGRLTLLPLYSPIFGLFLGVICAHESGKEAEVVAYLQKLEDLCERIYHKDCYKGIGYSLLGQCHMMIGNQSEACSCFVRSYQAWPSLENSALWLLGIMCIKDIP</sequence>
<dbReference type="InterPro" id="IPR019734">
    <property type="entry name" value="TPR_rpt"/>
</dbReference>
<evidence type="ECO:0000313" key="5">
    <source>
        <dbReference type="RefSeq" id="XP_023930752.1"/>
    </source>
</evidence>
<dbReference type="InterPro" id="IPR046906">
    <property type="entry name" value="Mab-21_HhH/H2TH-like"/>
</dbReference>
<evidence type="ECO:0000259" key="3">
    <source>
        <dbReference type="Pfam" id="PF20266"/>
    </source>
</evidence>
<accession>A0A2R2ML11</accession>
<dbReference type="InterPro" id="IPR011990">
    <property type="entry name" value="TPR-like_helical_dom_sf"/>
</dbReference>
<dbReference type="RefSeq" id="XP_023930753.1">
    <property type="nucleotide sequence ID" value="XM_024074985.1"/>
</dbReference>
<reference evidence="5 6" key="1">
    <citation type="submission" date="2025-04" db="UniProtKB">
        <authorList>
            <consortium name="RefSeq"/>
        </authorList>
    </citation>
    <scope>IDENTIFICATION</scope>
    <source>
        <tissue evidence="5 6">Gonads</tissue>
    </source>
</reference>
<dbReference type="Proteomes" id="UP000085678">
    <property type="component" value="Unplaced"/>
</dbReference>
<dbReference type="KEGG" id="lak:112041235"/>
<evidence type="ECO:0000256" key="1">
    <source>
        <dbReference type="ARBA" id="ARBA00008307"/>
    </source>
</evidence>